<dbReference type="Proteomes" id="UP000632766">
    <property type="component" value="Unassembled WGS sequence"/>
</dbReference>
<reference evidence="4 5" key="1">
    <citation type="journal article" date="2021" name="Int. J. Syst. Evol. Microbiol.">
        <title>Amazonocrinis nigriterrae gen. nov., sp. nov., Atlanticothrix silvestris gen. nov., sp. nov. and Dendronalium phyllosphericum gen. nov., sp. nov., nostocacean cyanobacteria from Brazilian environments.</title>
        <authorList>
            <person name="Alvarenga D.O."/>
            <person name="Andreote A.P.D."/>
            <person name="Branco L.H.Z."/>
            <person name="Delbaje E."/>
            <person name="Cruz R.B."/>
            <person name="Varani A.M."/>
            <person name="Fiore M.F."/>
        </authorList>
    </citation>
    <scope>NUCLEOTIDE SEQUENCE [LARGE SCALE GENOMIC DNA]</scope>
    <source>
        <strain evidence="4 5">CENA67</strain>
    </source>
</reference>
<comment type="caution">
    <text evidence="4">The sequence shown here is derived from an EMBL/GenBank/DDBJ whole genome shotgun (WGS) entry which is preliminary data.</text>
</comment>
<protein>
    <submittedName>
        <fullName evidence="4">Uncharacterized protein</fullName>
    </submittedName>
</protein>
<evidence type="ECO:0000313" key="5">
    <source>
        <dbReference type="Proteomes" id="UP000632766"/>
    </source>
</evidence>
<dbReference type="EMBL" id="JAECZC010000113">
    <property type="protein sequence ID" value="MBH8567222.1"/>
    <property type="molecule type" value="Genomic_DNA"/>
</dbReference>
<feature type="compositionally biased region" description="Polar residues" evidence="2">
    <location>
        <begin position="1"/>
        <end position="17"/>
    </location>
</feature>
<evidence type="ECO:0000256" key="2">
    <source>
        <dbReference type="SAM" id="MobiDB-lite"/>
    </source>
</evidence>
<proteinExistence type="predicted"/>
<gene>
    <name evidence="3" type="ORF">I8748_05585</name>
    <name evidence="4" type="ORF">I8748_34595</name>
</gene>
<feature type="compositionally biased region" description="Basic and acidic residues" evidence="2">
    <location>
        <begin position="20"/>
        <end position="33"/>
    </location>
</feature>
<feature type="coiled-coil region" evidence="1">
    <location>
        <begin position="76"/>
        <end position="110"/>
    </location>
</feature>
<organism evidence="4 5">
    <name type="scientific">Amazonocrinis nigriterrae CENA67</name>
    <dbReference type="NCBI Taxonomy" id="2794033"/>
    <lineage>
        <taxon>Bacteria</taxon>
        <taxon>Bacillati</taxon>
        <taxon>Cyanobacteriota</taxon>
        <taxon>Cyanophyceae</taxon>
        <taxon>Nostocales</taxon>
        <taxon>Nostocaceae</taxon>
        <taxon>Amazonocrinis</taxon>
        <taxon>Amazonocrinis nigriterrae</taxon>
    </lineage>
</organism>
<dbReference type="EMBL" id="JAECZC010000007">
    <property type="protein sequence ID" value="MBH8561655.1"/>
    <property type="molecule type" value="Genomic_DNA"/>
</dbReference>
<evidence type="ECO:0000256" key="1">
    <source>
        <dbReference type="SAM" id="Coils"/>
    </source>
</evidence>
<accession>A0A8J7HWJ4</accession>
<keyword evidence="5" id="KW-1185">Reference proteome</keyword>
<keyword evidence="1" id="KW-0175">Coiled coil</keyword>
<evidence type="ECO:0000313" key="4">
    <source>
        <dbReference type="EMBL" id="MBH8567222.1"/>
    </source>
</evidence>
<dbReference type="RefSeq" id="WP_198123660.1">
    <property type="nucleotide sequence ID" value="NZ_JAECZC010000007.1"/>
</dbReference>
<name>A0A8J7HWJ4_9NOST</name>
<dbReference type="AlphaFoldDB" id="A0A8J7HWJ4"/>
<evidence type="ECO:0000313" key="3">
    <source>
        <dbReference type="EMBL" id="MBH8561655.1"/>
    </source>
</evidence>
<feature type="region of interest" description="Disordered" evidence="2">
    <location>
        <begin position="1"/>
        <end position="70"/>
    </location>
</feature>
<sequence>MVTKNGEISQSQTQGIWTDQEERKPSNDGRWDNGTRQPGGEIGCQSLSSSRIDWTRTDPPVSTGDDPLGGTVQQLIADTREEILEIEIRGEKLRQRLTSLEELSERLKENPVKE</sequence>